<dbReference type="RefSeq" id="XP_023933197.1">
    <property type="nucleotide sequence ID" value="XM_024077429.1"/>
</dbReference>
<evidence type="ECO:0000313" key="1">
    <source>
        <dbReference type="Proteomes" id="UP000085678"/>
    </source>
</evidence>
<name>A0A2R2MT47_LINAN</name>
<dbReference type="KEGG" id="lak:106176696"/>
<dbReference type="OrthoDB" id="9989228at2759"/>
<dbReference type="GeneID" id="106176696"/>
<accession>A0A2R2MT47</accession>
<dbReference type="InParanoid" id="A0A2R2MT47"/>
<keyword evidence="1" id="KW-1185">Reference proteome</keyword>
<reference evidence="2" key="1">
    <citation type="submission" date="2025-08" db="UniProtKB">
        <authorList>
            <consortium name="RefSeq"/>
        </authorList>
    </citation>
    <scope>IDENTIFICATION</scope>
    <source>
        <tissue evidence="2">Gonads</tissue>
    </source>
</reference>
<sequence length="244" mass="27484">MFQDVTDDDDDAELKRTVLLGYTDVDASSSRALLGIDMRLEYHSFKVPSLQDHQFLPACIRSIRAKPREQEFQAFQILNCKYEEFSAVIVNTSVPGTHCHLVANTILDLCAKSPFTEKIIFLASLKLDLPSSLQQSRMFEVAWNTDPVTSSPTLPADTKICDSFFSTFSQFAQVEKIPVIYFISQGQRALFGQASSFDGSLQNIATFQSELNNLTRLRFDQDLSNSLIFQGLPGKETAPDWIYE</sequence>
<evidence type="ECO:0000313" key="2">
    <source>
        <dbReference type="RefSeq" id="XP_023933197.1"/>
    </source>
</evidence>
<proteinExistence type="predicted"/>
<dbReference type="Proteomes" id="UP000085678">
    <property type="component" value="Unplaced"/>
</dbReference>
<gene>
    <name evidence="2" type="primary">LOC106176696</name>
</gene>
<protein>
    <submittedName>
        <fullName evidence="2">Uncharacterized protein LOC106176696</fullName>
    </submittedName>
</protein>
<dbReference type="AlphaFoldDB" id="A0A2R2MT47"/>
<organism evidence="1 2">
    <name type="scientific">Lingula anatina</name>
    <name type="common">Brachiopod</name>
    <name type="synonym">Lingula unguis</name>
    <dbReference type="NCBI Taxonomy" id="7574"/>
    <lineage>
        <taxon>Eukaryota</taxon>
        <taxon>Metazoa</taxon>
        <taxon>Spiralia</taxon>
        <taxon>Lophotrochozoa</taxon>
        <taxon>Brachiopoda</taxon>
        <taxon>Linguliformea</taxon>
        <taxon>Lingulata</taxon>
        <taxon>Lingulida</taxon>
        <taxon>Linguloidea</taxon>
        <taxon>Lingulidae</taxon>
        <taxon>Lingula</taxon>
    </lineage>
</organism>